<feature type="compositionally biased region" description="Polar residues" evidence="1">
    <location>
        <begin position="37"/>
        <end position="55"/>
    </location>
</feature>
<feature type="compositionally biased region" description="Basic and acidic residues" evidence="1">
    <location>
        <begin position="107"/>
        <end position="125"/>
    </location>
</feature>
<sequence length="226" mass="24324">YHNIDLELKSPSELTYEPPTPLRQDDFFGMDGRLKFPSSSPVRPSELSLPTTSGPVSADTKPPTVMAEDTTIGGRESVGQEDGSAEDDFGVSKESAAPSEQHASEGTSKEDVFPRSPETEQKEPKLLVCEASEAAGDSGKSGFDEEDEEMTQEKIKSLLESIKLEEGSEDEEMTEERLQAILSQVQLVEKDMSSISGLQSETSGANGKTATSGQGLDTETQGQRES</sequence>
<dbReference type="EMBL" id="JAMKFB020000012">
    <property type="protein sequence ID" value="KAL0179998.1"/>
    <property type="molecule type" value="Genomic_DNA"/>
</dbReference>
<feature type="compositionally biased region" description="Basic and acidic residues" evidence="1">
    <location>
        <begin position="151"/>
        <end position="166"/>
    </location>
</feature>
<name>A0ABD0Q119_CIRMR</name>
<evidence type="ECO:0000313" key="2">
    <source>
        <dbReference type="EMBL" id="KAL0179998.1"/>
    </source>
</evidence>
<reference evidence="2 3" key="1">
    <citation type="submission" date="2024-05" db="EMBL/GenBank/DDBJ databases">
        <title>Genome sequencing and assembly of Indian major carp, Cirrhinus mrigala (Hamilton, 1822).</title>
        <authorList>
            <person name="Mohindra V."/>
            <person name="Chowdhury L.M."/>
            <person name="Lal K."/>
            <person name="Jena J.K."/>
        </authorList>
    </citation>
    <scope>NUCLEOTIDE SEQUENCE [LARGE SCALE GENOMIC DNA]</scope>
    <source>
        <strain evidence="2">CM1030</strain>
        <tissue evidence="2">Blood</tissue>
    </source>
</reference>
<gene>
    <name evidence="2" type="ORF">M9458_025440</name>
</gene>
<evidence type="ECO:0000313" key="3">
    <source>
        <dbReference type="Proteomes" id="UP001529510"/>
    </source>
</evidence>
<evidence type="ECO:0000256" key="1">
    <source>
        <dbReference type="SAM" id="MobiDB-lite"/>
    </source>
</evidence>
<feature type="region of interest" description="Disordered" evidence="1">
    <location>
        <begin position="193"/>
        <end position="226"/>
    </location>
</feature>
<feature type="region of interest" description="Disordered" evidence="1">
    <location>
        <begin position="1"/>
        <end position="175"/>
    </location>
</feature>
<comment type="caution">
    <text evidence="2">The sequence shown here is derived from an EMBL/GenBank/DDBJ whole genome shotgun (WGS) entry which is preliminary data.</text>
</comment>
<feature type="compositionally biased region" description="Basic and acidic residues" evidence="1">
    <location>
        <begin position="1"/>
        <end position="10"/>
    </location>
</feature>
<dbReference type="AlphaFoldDB" id="A0ABD0Q119"/>
<feature type="non-terminal residue" evidence="2">
    <location>
        <position position="1"/>
    </location>
</feature>
<accession>A0ABD0Q119</accession>
<protein>
    <submittedName>
        <fullName evidence="2">Uncharacterized protein</fullName>
    </submittedName>
</protein>
<organism evidence="2 3">
    <name type="scientific">Cirrhinus mrigala</name>
    <name type="common">Mrigala</name>
    <dbReference type="NCBI Taxonomy" id="683832"/>
    <lineage>
        <taxon>Eukaryota</taxon>
        <taxon>Metazoa</taxon>
        <taxon>Chordata</taxon>
        <taxon>Craniata</taxon>
        <taxon>Vertebrata</taxon>
        <taxon>Euteleostomi</taxon>
        <taxon>Actinopterygii</taxon>
        <taxon>Neopterygii</taxon>
        <taxon>Teleostei</taxon>
        <taxon>Ostariophysi</taxon>
        <taxon>Cypriniformes</taxon>
        <taxon>Cyprinidae</taxon>
        <taxon>Labeoninae</taxon>
        <taxon>Labeonini</taxon>
        <taxon>Cirrhinus</taxon>
    </lineage>
</organism>
<keyword evidence="3" id="KW-1185">Reference proteome</keyword>
<feature type="non-terminal residue" evidence="2">
    <location>
        <position position="226"/>
    </location>
</feature>
<proteinExistence type="predicted"/>
<dbReference type="Proteomes" id="UP001529510">
    <property type="component" value="Unassembled WGS sequence"/>
</dbReference>